<dbReference type="Pfam" id="PF02784">
    <property type="entry name" value="Orn_Arg_deC_N"/>
    <property type="match status" value="1"/>
</dbReference>
<dbReference type="InterPro" id="IPR000183">
    <property type="entry name" value="Orn/DAP/Arg_de-COase"/>
</dbReference>
<dbReference type="InterPro" id="IPR029066">
    <property type="entry name" value="PLP-binding_barrel"/>
</dbReference>
<name>A0A7W2TVE9_9GAMM</name>
<feature type="domain" description="Orn/DAP/Arg decarboxylase 2 N-terminal" evidence="7">
    <location>
        <begin position="48"/>
        <end position="295"/>
    </location>
</feature>
<dbReference type="RefSeq" id="WP_182170155.1">
    <property type="nucleotide sequence ID" value="NZ_JACFXU010000013.1"/>
</dbReference>
<dbReference type="PRINTS" id="PR01179">
    <property type="entry name" value="ODADCRBXLASE"/>
</dbReference>
<dbReference type="PANTHER" id="PTHR43727">
    <property type="entry name" value="DIAMINOPIMELATE DECARBOXYLASE"/>
    <property type="match status" value="1"/>
</dbReference>
<comment type="cofactor">
    <cofactor evidence="1 4">
        <name>pyridoxal 5'-phosphate</name>
        <dbReference type="ChEBI" id="CHEBI:597326"/>
    </cofactor>
</comment>
<dbReference type="InterPro" id="IPR017530">
    <property type="entry name" value="DCO2ase_PEP1"/>
</dbReference>
<gene>
    <name evidence="8" type="ORF">H2508_06090</name>
</gene>
<dbReference type="PANTHER" id="PTHR43727:SF2">
    <property type="entry name" value="GROUP IV DECARBOXYLASE"/>
    <property type="match status" value="1"/>
</dbReference>
<dbReference type="GO" id="GO:0008836">
    <property type="term" value="F:diaminopimelate decarboxylase activity"/>
    <property type="evidence" value="ECO:0007669"/>
    <property type="project" value="TreeGrafter"/>
</dbReference>
<sequence length="412" mass="44072">MTVKSAPRHAEMRQFSQRDNELIVGDLSLSTLAARVGSTPFYAYDRALVEARVATFRQLMPASLQLHYAVKANPMPAVIQCLAGLTDGLDVASAGEMQLALDCGLAPERISFAGPGKSDSELRRAAAAGVVINLESEGELRRLAVLAEELGCNPKVAVRVNPAFELKASGMQMGGGPKPFGVDQERVPAMLEELGQIGLDFQGFHIFSGSQNLRAEAIIESQNKTLELAINLAEYAPSKLRTLNIGGGLGVPYFPGELPLELDRIAENLDQLIALAKSALPGTELIMELGRYLVAEAGIYVAEVIDRKESRGTTYLVTNGGLHHHLAASGNFGQVIRKNYPVCLGNRLASEELEEVTIVGPLCTPLDILASKVILPKAQPGDLVVVYQSGAYGYSASPHLFLGHPAPQQVLV</sequence>
<dbReference type="EMBL" id="JACFXU010000013">
    <property type="protein sequence ID" value="MBA6412680.1"/>
    <property type="molecule type" value="Genomic_DNA"/>
</dbReference>
<dbReference type="GO" id="GO:0009089">
    <property type="term" value="P:lysine biosynthetic process via diaminopimelate"/>
    <property type="evidence" value="ECO:0007669"/>
    <property type="project" value="TreeGrafter"/>
</dbReference>
<dbReference type="InterPro" id="IPR022653">
    <property type="entry name" value="De-COase2_pyr-phos_BS"/>
</dbReference>
<dbReference type="Proteomes" id="UP000539350">
    <property type="component" value="Unassembled WGS sequence"/>
</dbReference>
<dbReference type="Pfam" id="PF00278">
    <property type="entry name" value="Orn_DAP_Arg_deC"/>
    <property type="match status" value="1"/>
</dbReference>
<evidence type="ECO:0000259" key="7">
    <source>
        <dbReference type="Pfam" id="PF02784"/>
    </source>
</evidence>
<evidence type="ECO:0000313" key="8">
    <source>
        <dbReference type="EMBL" id="MBA6412680.1"/>
    </source>
</evidence>
<dbReference type="Gene3D" id="2.40.37.10">
    <property type="entry name" value="Lyase, Ornithine Decarboxylase, Chain A, domain 1"/>
    <property type="match status" value="1"/>
</dbReference>
<dbReference type="NCBIfam" id="TIGR03099">
    <property type="entry name" value="dCO2ase_PEP1"/>
    <property type="match status" value="1"/>
</dbReference>
<keyword evidence="3" id="KW-0456">Lyase</keyword>
<evidence type="ECO:0000256" key="2">
    <source>
        <dbReference type="ARBA" id="ARBA00022898"/>
    </source>
</evidence>
<dbReference type="InterPro" id="IPR009006">
    <property type="entry name" value="Ala_racemase/Decarboxylase_C"/>
</dbReference>
<evidence type="ECO:0000256" key="4">
    <source>
        <dbReference type="PIRSR" id="PIRSR600183-50"/>
    </source>
</evidence>
<proteinExistence type="inferred from homology"/>
<keyword evidence="9" id="KW-1185">Reference proteome</keyword>
<dbReference type="SUPFAM" id="SSF51419">
    <property type="entry name" value="PLP-binding barrel"/>
    <property type="match status" value="1"/>
</dbReference>
<accession>A0A7W2TVE9</accession>
<comment type="caution">
    <text evidence="8">The sequence shown here is derived from an EMBL/GenBank/DDBJ whole genome shotgun (WGS) entry which is preliminary data.</text>
</comment>
<dbReference type="InterPro" id="IPR022657">
    <property type="entry name" value="De-COase2_CS"/>
</dbReference>
<organism evidence="8 9">
    <name type="scientific">Sediminihaliea albiluteola</name>
    <dbReference type="NCBI Taxonomy" id="2758564"/>
    <lineage>
        <taxon>Bacteria</taxon>
        <taxon>Pseudomonadati</taxon>
        <taxon>Pseudomonadota</taxon>
        <taxon>Gammaproteobacteria</taxon>
        <taxon>Cellvibrionales</taxon>
        <taxon>Halieaceae</taxon>
        <taxon>Sediminihaliea</taxon>
    </lineage>
</organism>
<comment type="similarity">
    <text evidence="5">Belongs to the Orn/Lys/Arg decarboxylase class-II family.</text>
</comment>
<evidence type="ECO:0000256" key="1">
    <source>
        <dbReference type="ARBA" id="ARBA00001933"/>
    </source>
</evidence>
<reference evidence="8 9" key="1">
    <citation type="submission" date="2020-07" db="EMBL/GenBank/DDBJ databases">
        <title>Halieaceae bacterium, F7430, whole genome shotgun sequencing project.</title>
        <authorList>
            <person name="Jiang S."/>
            <person name="Liu Z.W."/>
            <person name="Du Z.J."/>
        </authorList>
    </citation>
    <scope>NUCLEOTIDE SEQUENCE [LARGE SCALE GENOMIC DNA]</scope>
    <source>
        <strain evidence="8 9">F7430</strain>
    </source>
</reference>
<dbReference type="InterPro" id="IPR022644">
    <property type="entry name" value="De-COase2_N"/>
</dbReference>
<dbReference type="InterPro" id="IPR022643">
    <property type="entry name" value="De-COase2_C"/>
</dbReference>
<dbReference type="CDD" id="cd06839">
    <property type="entry name" value="PLPDE_III_Btrk_like"/>
    <property type="match status" value="1"/>
</dbReference>
<protein>
    <submittedName>
        <fullName evidence="8">Pyridoxal-dependent decarboxylase, exosortase A system-associated</fullName>
    </submittedName>
</protein>
<feature type="domain" description="Orn/DAP/Arg decarboxylase 2 C-terminal" evidence="6">
    <location>
        <begin position="42"/>
        <end position="390"/>
    </location>
</feature>
<dbReference type="PROSITE" id="PS00879">
    <property type="entry name" value="ODR_DC_2_2"/>
    <property type="match status" value="1"/>
</dbReference>
<dbReference type="SUPFAM" id="SSF50621">
    <property type="entry name" value="Alanine racemase C-terminal domain-like"/>
    <property type="match status" value="1"/>
</dbReference>
<feature type="active site" description="Proton donor" evidence="4">
    <location>
        <position position="363"/>
    </location>
</feature>
<feature type="modified residue" description="N6-(pyridoxal phosphate)lysine" evidence="4">
    <location>
        <position position="71"/>
    </location>
</feature>
<evidence type="ECO:0000313" key="9">
    <source>
        <dbReference type="Proteomes" id="UP000539350"/>
    </source>
</evidence>
<evidence type="ECO:0000256" key="3">
    <source>
        <dbReference type="ARBA" id="ARBA00023239"/>
    </source>
</evidence>
<dbReference type="AlphaFoldDB" id="A0A7W2TVE9"/>
<evidence type="ECO:0000259" key="6">
    <source>
        <dbReference type="Pfam" id="PF00278"/>
    </source>
</evidence>
<evidence type="ECO:0000256" key="5">
    <source>
        <dbReference type="RuleBase" id="RU003737"/>
    </source>
</evidence>
<dbReference type="Gene3D" id="3.20.20.10">
    <property type="entry name" value="Alanine racemase"/>
    <property type="match status" value="1"/>
</dbReference>
<dbReference type="PROSITE" id="PS00878">
    <property type="entry name" value="ODR_DC_2_1"/>
    <property type="match status" value="1"/>
</dbReference>
<keyword evidence="2 4" id="KW-0663">Pyridoxal phosphate</keyword>